<dbReference type="InterPro" id="IPR007083">
    <property type="entry name" value="RNA_pol_Rpb1_4"/>
</dbReference>
<name>A0AAU9KGP7_9CILI</name>
<evidence type="ECO:0000256" key="4">
    <source>
        <dbReference type="ARBA" id="ARBA00022478"/>
    </source>
</evidence>
<dbReference type="Gene3D" id="4.10.860.120">
    <property type="entry name" value="RNA polymerase II, clamp domain"/>
    <property type="match status" value="1"/>
</dbReference>
<dbReference type="Gene3D" id="6.10.250.2940">
    <property type="match status" value="1"/>
</dbReference>
<dbReference type="NCBIfam" id="NF006336">
    <property type="entry name" value="PRK08566.1"/>
    <property type="match status" value="1"/>
</dbReference>
<keyword evidence="9" id="KW-0677">Repeat</keyword>
<dbReference type="GO" id="GO:0046872">
    <property type="term" value="F:metal ion binding"/>
    <property type="evidence" value="ECO:0007669"/>
    <property type="project" value="UniProtKB-KW"/>
</dbReference>
<dbReference type="CDD" id="cd02733">
    <property type="entry name" value="RNAP_II_RPB1_N"/>
    <property type="match status" value="1"/>
</dbReference>
<keyword evidence="20" id="KW-1185">Reference proteome</keyword>
<evidence type="ECO:0000256" key="13">
    <source>
        <dbReference type="ARBA" id="ARBA00023163"/>
    </source>
</evidence>
<dbReference type="EC" id="2.7.7.6" evidence="16"/>
<dbReference type="SMART" id="SM00663">
    <property type="entry name" value="RPOLA_N"/>
    <property type="match status" value="1"/>
</dbReference>
<feature type="region of interest" description="Disordered" evidence="17">
    <location>
        <begin position="308"/>
        <end position="330"/>
    </location>
</feature>
<keyword evidence="10" id="KW-0862">Zinc</keyword>
<comment type="subunit">
    <text evidence="3">Component of the RNA polymerase II (Pol II) complex consisting of 12 subunits.</text>
</comment>
<dbReference type="FunFam" id="1.10.132.30:FF:000001">
    <property type="entry name" value="DNA-directed RNA polymerase subunit"/>
    <property type="match status" value="1"/>
</dbReference>
<dbReference type="InterPro" id="IPR042102">
    <property type="entry name" value="RNA_pol_Rpb1_3_sf"/>
</dbReference>
<dbReference type="InterPro" id="IPR044893">
    <property type="entry name" value="RNA_pol_Rpb1_clamp_domain"/>
</dbReference>
<keyword evidence="14" id="KW-0539">Nucleus</keyword>
<dbReference type="Gene3D" id="2.40.40.20">
    <property type="match status" value="1"/>
</dbReference>
<keyword evidence="8" id="KW-0479">Metal-binding</keyword>
<dbReference type="Gene3D" id="3.30.1490.180">
    <property type="entry name" value="RNA polymerase ii"/>
    <property type="match status" value="1"/>
</dbReference>
<dbReference type="PANTHER" id="PTHR19376:SF37">
    <property type="entry name" value="DNA-DIRECTED RNA POLYMERASE II SUBUNIT RPB1"/>
    <property type="match status" value="1"/>
</dbReference>
<dbReference type="InterPro" id="IPR038593">
    <property type="entry name" value="RNA_pol_Rpb1_7_sf"/>
</dbReference>
<evidence type="ECO:0000313" key="19">
    <source>
        <dbReference type="EMBL" id="CAG9332378.1"/>
    </source>
</evidence>
<dbReference type="Gene3D" id="1.10.150.390">
    <property type="match status" value="1"/>
</dbReference>
<keyword evidence="13 16" id="KW-0804">Transcription</keyword>
<dbReference type="Proteomes" id="UP001162131">
    <property type="component" value="Unassembled WGS sequence"/>
</dbReference>
<dbReference type="InterPro" id="IPR007081">
    <property type="entry name" value="RNA_pol_Rpb1_5"/>
</dbReference>
<evidence type="ECO:0000256" key="1">
    <source>
        <dbReference type="ARBA" id="ARBA00004123"/>
    </source>
</evidence>
<feature type="compositionally biased region" description="Low complexity" evidence="17">
    <location>
        <begin position="1604"/>
        <end position="1661"/>
    </location>
</feature>
<evidence type="ECO:0000256" key="15">
    <source>
        <dbReference type="ARBA" id="ARBA00048552"/>
    </source>
</evidence>
<dbReference type="Pfam" id="PF04992">
    <property type="entry name" value="RNA_pol_Rpb1_6"/>
    <property type="match status" value="1"/>
</dbReference>
<evidence type="ECO:0000256" key="12">
    <source>
        <dbReference type="ARBA" id="ARBA00023125"/>
    </source>
</evidence>
<dbReference type="InterPro" id="IPR007066">
    <property type="entry name" value="RNA_pol_Rpb1_3"/>
</dbReference>
<dbReference type="FunFam" id="3.30.1490.180:FF:000001">
    <property type="entry name" value="DNA-directed RNA polymerase subunit"/>
    <property type="match status" value="1"/>
</dbReference>
<sequence length="1737" mass="194355">MSRSGSSITLSTAETHKVTGITMSILRPDEIEAMSCAQITHTDIYDEEGRPRDGGINDLHMGTNDNLLLCKTCNGKKNDCPGHFGHIKLARPVYHIGFLNELRRTLRSVCFKCSRLLADQNDPKFKEAVSIKSPKARGKKLYKICEGIKRCTAGAPVKGDDEIEGSEFGPCGCVQPKIVKDGIGLTVEFAEAVDNCPDRKRKLSAEEALGILKKISDVECEALGFDPARSRPDWMIIQVLPVAPPVCRPYVALDSSLRSEDDLTHQYTQIIKTNIKLQNEIQNGAAQHLINQDTMVLQFHIATLFNNELPGQPQSKHRSGKPIKSISQRLKGKEGRIRGNLMGKRVDFSARTVITPDPNLSLDQLGVPRTIALNLTIPETVTHFNMEKMRQLVENGPGQHPGAKYIIRTDGSTIDLRYVRRNTEMHLEYGYKVERHINNDDYVIFNRQPSLHKMSMMAHRIKVLPYSTFRLNLSVTTPYNADFDGDEMNMHVPQSLETKAELREIMHVPRQIVSPQGNRPVMGVVQDSLLGCSLFTRRDTFLELHEVMNLLMWVEAFNGKLPNPAILKPRPLWTGKQVFSLIIPEVNILRYSSTHDPEKDASVRDTEVLIERGELLTGIVDKRTVGASSGSLIHVIWMEHGPQATSDFLSQCQKVINNWLLIHGFSVGIADALADPLSLNEIKKTLLTAKQKINKLIQRAREGKIPCQPGKNMMESFEFKVNTKLNAARDKAGELAAKSLSVRNNVRAMVNAGSKGSEINICQIMSCVGQQNVEGKRIPFNFTKRAIPHFCKDDYGAESKGFVENSYISGLTPQEFFFHAMGGREGLSDTAVKTSETGYIQRRLMKALEDVMVKYDGTVRNSTGMILQFLYGEDGMAGEYIEDQAMESLKMDLEVLKKNFEFLDPSKEEPDVTMEKYRNAIDTEIINDILRHPDHQKRMVDEFEQIKQDQRDLRVIFANLDDKQHFPVNIKRLIWNAKKKFNITGLNKSDLHPVRAIERLQALFDKISFTSGFEKCGVGAENDATKLFIIHVRSLISAKRAIIKERLTNEAFEWLLGEIEARFYQAKSHPGEMVGSIAAQSLGEPATQMTLNTFHFAGVSSKNVTLGVPRLKEIINVAKKIKTPSLTVYLTPEKAGDSDFAKEVLSQMEYTTLGHVVEASEIYYDPDPTSTIIEEDLEFVQSYWLMPDEGVSAEKMSPWLLRIVLNKIAIIDKNITMLDIHNQINQEYPGDLHCIYSDDNDERLVLRIRVMNDEENNLSDEQLSTWKFLKELEGNMLQDLWLKGIEDITKVVMKEVNTTYINQDGAIARQKQWRLETDGVNLASVLALEGVDPKKTISNDLVEITRVLGIEAVRQGLMKELREVLNVYGIYVNYRHLSILCDVMTQRGYLMSITRHGINRTECGPLKKASFEETVEMLLEASAYSEVDYLKGVTENIMLGQLAPIGTGEIDVMINTDMIVNAATIYDPLENPDMLDEPSSYSIDPNSVGTPINIATPRVILPESSMATTPRGETPHIYGSFSPYETVPSPASHSSPFVRYSPVIHSPVYQPSPNVISSPRYTDSLHSYSPSTGSMRPFSPYSITSPSVSHTTSPNMQHFPSPSPYYSPSHAGYSPTSPAYSPTSPHYSPTSPAYSPTSPAYSPTSPAYSPTSHTYSPTSPAQSPAYSGLSSTSPHTRAPAYSPYISSPAYSPASPSYNPSSPRYNPVRTTDLQHLPGKCSPIEEESDEEEEEIQQSR</sequence>
<evidence type="ECO:0000256" key="16">
    <source>
        <dbReference type="RuleBase" id="RU004279"/>
    </source>
</evidence>
<keyword evidence="11" id="KW-0460">Magnesium</keyword>
<comment type="subcellular location">
    <subcellularLocation>
        <location evidence="1">Nucleus</location>
    </subcellularLocation>
</comment>
<reference evidence="19" key="1">
    <citation type="submission" date="2021-09" db="EMBL/GenBank/DDBJ databases">
        <authorList>
            <consortium name="AG Swart"/>
            <person name="Singh M."/>
            <person name="Singh A."/>
            <person name="Seah K."/>
            <person name="Emmerich C."/>
        </authorList>
    </citation>
    <scope>NUCLEOTIDE SEQUENCE</scope>
    <source>
        <strain evidence="19">ATCC30299</strain>
    </source>
</reference>
<evidence type="ECO:0000313" key="20">
    <source>
        <dbReference type="Proteomes" id="UP001162131"/>
    </source>
</evidence>
<keyword evidence="6 16" id="KW-0808">Transferase</keyword>
<dbReference type="Gene3D" id="6.20.50.80">
    <property type="match status" value="1"/>
</dbReference>
<keyword evidence="12" id="KW-0238">DNA-binding</keyword>
<dbReference type="InterPro" id="IPR006592">
    <property type="entry name" value="RNA_pol_N"/>
</dbReference>
<dbReference type="SUPFAM" id="SSF64484">
    <property type="entry name" value="beta and beta-prime subunits of DNA dependent RNA-polymerase"/>
    <property type="match status" value="1"/>
</dbReference>
<proteinExistence type="inferred from homology"/>
<comment type="caution">
    <text evidence="19">The sequence shown here is derived from an EMBL/GenBank/DDBJ whole genome shotgun (WGS) entry which is preliminary data.</text>
</comment>
<dbReference type="InterPro" id="IPR000722">
    <property type="entry name" value="RNA_pol_asu"/>
</dbReference>
<comment type="catalytic activity">
    <reaction evidence="15 16">
        <text>RNA(n) + a ribonucleoside 5'-triphosphate = RNA(n+1) + diphosphate</text>
        <dbReference type="Rhea" id="RHEA:21248"/>
        <dbReference type="Rhea" id="RHEA-COMP:14527"/>
        <dbReference type="Rhea" id="RHEA-COMP:17342"/>
        <dbReference type="ChEBI" id="CHEBI:33019"/>
        <dbReference type="ChEBI" id="CHEBI:61557"/>
        <dbReference type="ChEBI" id="CHEBI:140395"/>
        <dbReference type="EC" id="2.7.7.6"/>
    </reaction>
</comment>
<evidence type="ECO:0000256" key="10">
    <source>
        <dbReference type="ARBA" id="ARBA00022833"/>
    </source>
</evidence>
<feature type="compositionally biased region" description="Acidic residues" evidence="17">
    <location>
        <begin position="1722"/>
        <end position="1737"/>
    </location>
</feature>
<evidence type="ECO:0000256" key="9">
    <source>
        <dbReference type="ARBA" id="ARBA00022737"/>
    </source>
</evidence>
<dbReference type="Pfam" id="PF04998">
    <property type="entry name" value="RNA_pol_Rpb1_5"/>
    <property type="match status" value="1"/>
</dbReference>
<evidence type="ECO:0000256" key="7">
    <source>
        <dbReference type="ARBA" id="ARBA00022695"/>
    </source>
</evidence>
<feature type="compositionally biased region" description="Low complexity" evidence="17">
    <location>
        <begin position="1677"/>
        <end position="1706"/>
    </location>
</feature>
<dbReference type="PANTHER" id="PTHR19376">
    <property type="entry name" value="DNA-DIRECTED RNA POLYMERASE"/>
    <property type="match status" value="1"/>
</dbReference>
<dbReference type="GO" id="GO:0003899">
    <property type="term" value="F:DNA-directed RNA polymerase activity"/>
    <property type="evidence" value="ECO:0007669"/>
    <property type="project" value="UniProtKB-EC"/>
</dbReference>
<keyword evidence="5" id="KW-0597">Phosphoprotein</keyword>
<dbReference type="InterPro" id="IPR007075">
    <property type="entry name" value="RNA_pol_Rpb1_6"/>
</dbReference>
<feature type="compositionally biased region" description="Polar residues" evidence="17">
    <location>
        <begin position="1662"/>
        <end position="1675"/>
    </location>
</feature>
<evidence type="ECO:0000256" key="8">
    <source>
        <dbReference type="ARBA" id="ARBA00022723"/>
    </source>
</evidence>
<organism evidence="19 20">
    <name type="scientific">Blepharisma stoltei</name>
    <dbReference type="NCBI Taxonomy" id="1481888"/>
    <lineage>
        <taxon>Eukaryota</taxon>
        <taxon>Sar</taxon>
        <taxon>Alveolata</taxon>
        <taxon>Ciliophora</taxon>
        <taxon>Postciliodesmatophora</taxon>
        <taxon>Heterotrichea</taxon>
        <taxon>Heterotrichida</taxon>
        <taxon>Blepharismidae</taxon>
        <taxon>Blepharisma</taxon>
    </lineage>
</organism>
<dbReference type="CDD" id="cd02584">
    <property type="entry name" value="RNAP_II_Rpb1_C"/>
    <property type="match status" value="1"/>
</dbReference>
<evidence type="ECO:0000256" key="5">
    <source>
        <dbReference type="ARBA" id="ARBA00022553"/>
    </source>
</evidence>
<keyword evidence="4 16" id="KW-0240">DNA-directed RNA polymerase</keyword>
<dbReference type="GO" id="GO:0006366">
    <property type="term" value="P:transcription by RNA polymerase II"/>
    <property type="evidence" value="ECO:0007669"/>
    <property type="project" value="InterPro"/>
</dbReference>
<comment type="function">
    <text evidence="16">DNA-dependent RNA polymerase catalyzes the transcription of DNA into RNA using the four ribonucleoside triphosphates as substrates.</text>
</comment>
<feature type="domain" description="RNA polymerase N-terminal" evidence="18">
    <location>
        <begin position="233"/>
        <end position="536"/>
    </location>
</feature>
<dbReference type="FunFam" id="1.10.274.100:FF:000001">
    <property type="entry name" value="DNA-directed RNA polymerase subunit"/>
    <property type="match status" value="1"/>
</dbReference>
<gene>
    <name evidence="19" type="ORF">BSTOLATCC_MIC55828</name>
</gene>
<feature type="region of interest" description="Disordered" evidence="17">
    <location>
        <begin position="1585"/>
        <end position="1737"/>
    </location>
</feature>
<protein>
    <recommendedName>
        <fullName evidence="16">DNA-directed RNA polymerase subunit</fullName>
        <ecNumber evidence="16">2.7.7.6</ecNumber>
    </recommendedName>
</protein>
<dbReference type="Gene3D" id="1.10.132.30">
    <property type="match status" value="1"/>
</dbReference>
<dbReference type="Gene3D" id="3.30.1360.140">
    <property type="match status" value="1"/>
</dbReference>
<dbReference type="EMBL" id="CAJZBQ010000054">
    <property type="protein sequence ID" value="CAG9332378.1"/>
    <property type="molecule type" value="Genomic_DNA"/>
</dbReference>
<dbReference type="InterPro" id="IPR007080">
    <property type="entry name" value="RNA_pol_Rpb1_1"/>
</dbReference>
<feature type="compositionally biased region" description="Polar residues" evidence="17">
    <location>
        <begin position="1585"/>
        <end position="1598"/>
    </location>
</feature>
<evidence type="ECO:0000259" key="18">
    <source>
        <dbReference type="SMART" id="SM00663"/>
    </source>
</evidence>
<dbReference type="Pfam" id="PF05000">
    <property type="entry name" value="RNA_pol_Rpb1_4"/>
    <property type="match status" value="1"/>
</dbReference>
<evidence type="ECO:0000256" key="3">
    <source>
        <dbReference type="ARBA" id="ARBA00011730"/>
    </source>
</evidence>
<dbReference type="FunFam" id="1.10.150.390:FF:000001">
    <property type="entry name" value="DNA-directed RNA polymerase subunit"/>
    <property type="match status" value="1"/>
</dbReference>
<comment type="similarity">
    <text evidence="2 16">Belongs to the RNA polymerase beta' chain family.</text>
</comment>
<dbReference type="GO" id="GO:0005665">
    <property type="term" value="C:RNA polymerase II, core complex"/>
    <property type="evidence" value="ECO:0007669"/>
    <property type="project" value="TreeGrafter"/>
</dbReference>
<dbReference type="Pfam" id="PF04997">
    <property type="entry name" value="RNA_pol_Rpb1_1"/>
    <property type="match status" value="1"/>
</dbReference>
<evidence type="ECO:0000256" key="17">
    <source>
        <dbReference type="SAM" id="MobiDB-lite"/>
    </source>
</evidence>
<dbReference type="Pfam" id="PF04990">
    <property type="entry name" value="RNA_pol_Rpb1_7"/>
    <property type="match status" value="1"/>
</dbReference>
<dbReference type="Pfam" id="PF00623">
    <property type="entry name" value="RNA_pol_Rpb1_2"/>
    <property type="match status" value="1"/>
</dbReference>
<evidence type="ECO:0000256" key="14">
    <source>
        <dbReference type="ARBA" id="ARBA00023242"/>
    </source>
</evidence>
<evidence type="ECO:0000256" key="11">
    <source>
        <dbReference type="ARBA" id="ARBA00022842"/>
    </source>
</evidence>
<evidence type="ECO:0000256" key="2">
    <source>
        <dbReference type="ARBA" id="ARBA00006460"/>
    </source>
</evidence>
<dbReference type="FunFam" id="2.40.40.20:FF:000019">
    <property type="entry name" value="DNA-directed RNA polymerase II subunit RPB1"/>
    <property type="match status" value="1"/>
</dbReference>
<dbReference type="Pfam" id="PF04983">
    <property type="entry name" value="RNA_pol_Rpb1_3"/>
    <property type="match status" value="1"/>
</dbReference>
<dbReference type="GO" id="GO:0003677">
    <property type="term" value="F:DNA binding"/>
    <property type="evidence" value="ECO:0007669"/>
    <property type="project" value="UniProtKB-KW"/>
</dbReference>
<accession>A0AAU9KGP7</accession>
<dbReference type="Gene3D" id="1.10.274.100">
    <property type="entry name" value="RNA polymerase Rpb1, domain 3"/>
    <property type="match status" value="1"/>
</dbReference>
<keyword evidence="7 16" id="KW-0548">Nucleotidyltransferase</keyword>
<dbReference type="InterPro" id="IPR038120">
    <property type="entry name" value="Rpb1_funnel_sf"/>
</dbReference>
<evidence type="ECO:0000256" key="6">
    <source>
        <dbReference type="ARBA" id="ARBA00022679"/>
    </source>
</evidence>
<dbReference type="InterPro" id="IPR007073">
    <property type="entry name" value="RNA_pol_Rpb1_7"/>
</dbReference>
<dbReference type="PROSITE" id="PS00115">
    <property type="entry name" value="RNA_POL_II_REPEAT"/>
    <property type="match status" value="3"/>
</dbReference>
<dbReference type="FunFam" id="4.10.860.120:FF:000003">
    <property type="entry name" value="DNA-directed RNA polymerase subunit"/>
    <property type="match status" value="1"/>
</dbReference>
<dbReference type="InterPro" id="IPR045867">
    <property type="entry name" value="DNA-dir_RpoC_beta_prime"/>
</dbReference>
<dbReference type="InterPro" id="IPR000684">
    <property type="entry name" value="RNA_pol_II_repeat_euk"/>
</dbReference>